<keyword evidence="3" id="KW-0274">FAD</keyword>
<evidence type="ECO:0000256" key="1">
    <source>
        <dbReference type="ARBA" id="ARBA00007801"/>
    </source>
</evidence>
<evidence type="ECO:0000313" key="8">
    <source>
        <dbReference type="Proteomes" id="UP001215598"/>
    </source>
</evidence>
<dbReference type="GO" id="GO:0016709">
    <property type="term" value="F:oxidoreductase activity, acting on paired donors, with incorporation or reduction of molecular oxygen, NAD(P)H as one donor, and incorporation of one atom of oxygen"/>
    <property type="evidence" value="ECO:0007669"/>
    <property type="project" value="UniProtKB-ARBA"/>
</dbReference>
<dbReference type="InterPro" id="IPR036249">
    <property type="entry name" value="Thioredoxin-like_sf"/>
</dbReference>
<comment type="caution">
    <text evidence="7">The sequence shown here is derived from an EMBL/GenBank/DDBJ whole genome shotgun (WGS) entry which is preliminary data.</text>
</comment>
<dbReference type="Pfam" id="PF07976">
    <property type="entry name" value="Phe_hydrox_dim"/>
    <property type="match status" value="1"/>
</dbReference>
<accession>A0AAD7JFS9</accession>
<dbReference type="SUPFAM" id="SSF51905">
    <property type="entry name" value="FAD/NAD(P)-binding domain"/>
    <property type="match status" value="1"/>
</dbReference>
<keyword evidence="8" id="KW-1185">Reference proteome</keyword>
<dbReference type="InterPro" id="IPR002938">
    <property type="entry name" value="FAD-bd"/>
</dbReference>
<feature type="domain" description="FAD-binding" evidence="5">
    <location>
        <begin position="9"/>
        <end position="357"/>
    </location>
</feature>
<evidence type="ECO:0000259" key="6">
    <source>
        <dbReference type="Pfam" id="PF07976"/>
    </source>
</evidence>
<evidence type="ECO:0000256" key="3">
    <source>
        <dbReference type="ARBA" id="ARBA00022827"/>
    </source>
</evidence>
<sequence length="605" mass="67147">MSTSKPSHVDVLLVGGGPTSLVLANLLLRSGHKILTVEQYDKFKNGVYGRGSMFFAGSLEILDLIGIYERVADIGFIVRKSTTFKDGAQINARGWSFVQETLNKSDTMFKFNFSLRQKHLEDALLVAIDKLDSDAVKALTKLVHYRTVDSEDYPIIATIQDQEGTREIRCKYLIGADGGRSIVRQLGNFHFPGVSSAHKWVRLDAVIKTDMPCSRSHFISIESKDHGNVLWCPTDSGRTRIGFVYHHHSEKITEGLIMKLAKEAVHPFTLEFIKLDWWTVYEVGQRIADTFRKGPVFLAGDSAHTHSSGAAQGMNGGLRDAVNLGWKLSGVLSGLYHEDILDTYSPERRRSAEQVIKLDKDITSLISGIIPEHFNAPAEANPYEYLDMLHSQNALFTTGLDISYGENWINRNPRKGIQTEVKVGQRAPDGQLFRPGRATAQALRTFVRYTGRFWVLIFAGRFDECGAKYRAFCSAIDSSRLYFPTRSTLWDFLTIFAGQGLLPPSEVIGTLPLGKVLYDHSGEVFSTYGIGETSGLVVVLRPDGILSFMTSVDGQGANELSAYFESLAGHKIGNTLSRRSGPGNMATGYEFDVEGEEESGYLIKL</sequence>
<dbReference type="PANTHER" id="PTHR43004:SF5">
    <property type="entry name" value="FAD-BINDING DOMAIN-CONTAINING PROTEIN"/>
    <property type="match status" value="1"/>
</dbReference>
<evidence type="ECO:0000313" key="7">
    <source>
        <dbReference type="EMBL" id="KAJ7762493.1"/>
    </source>
</evidence>
<dbReference type="Gene3D" id="3.50.50.60">
    <property type="entry name" value="FAD/NAD(P)-binding domain"/>
    <property type="match status" value="1"/>
</dbReference>
<comment type="similarity">
    <text evidence="1">Belongs to the PheA/TfdB FAD monooxygenase family.</text>
</comment>
<organism evidence="7 8">
    <name type="scientific">Mycena metata</name>
    <dbReference type="NCBI Taxonomy" id="1033252"/>
    <lineage>
        <taxon>Eukaryota</taxon>
        <taxon>Fungi</taxon>
        <taxon>Dikarya</taxon>
        <taxon>Basidiomycota</taxon>
        <taxon>Agaricomycotina</taxon>
        <taxon>Agaricomycetes</taxon>
        <taxon>Agaricomycetidae</taxon>
        <taxon>Agaricales</taxon>
        <taxon>Marasmiineae</taxon>
        <taxon>Mycenaceae</taxon>
        <taxon>Mycena</taxon>
    </lineage>
</organism>
<keyword evidence="4" id="KW-0560">Oxidoreductase</keyword>
<dbReference type="Proteomes" id="UP001215598">
    <property type="component" value="Unassembled WGS sequence"/>
</dbReference>
<dbReference type="Gene3D" id="3.40.30.20">
    <property type="match status" value="1"/>
</dbReference>
<dbReference type="SUPFAM" id="SSF54373">
    <property type="entry name" value="FAD-linked reductases, C-terminal domain"/>
    <property type="match status" value="1"/>
</dbReference>
<dbReference type="Gene3D" id="3.30.9.10">
    <property type="entry name" value="D-Amino Acid Oxidase, subunit A, domain 2"/>
    <property type="match status" value="1"/>
</dbReference>
<dbReference type="GO" id="GO:0071949">
    <property type="term" value="F:FAD binding"/>
    <property type="evidence" value="ECO:0007669"/>
    <property type="project" value="InterPro"/>
</dbReference>
<dbReference type="InterPro" id="IPR050641">
    <property type="entry name" value="RIFMO-like"/>
</dbReference>
<evidence type="ECO:0000256" key="4">
    <source>
        <dbReference type="ARBA" id="ARBA00023002"/>
    </source>
</evidence>
<dbReference type="PRINTS" id="PR00420">
    <property type="entry name" value="RNGMNOXGNASE"/>
</dbReference>
<reference evidence="7" key="1">
    <citation type="submission" date="2023-03" db="EMBL/GenBank/DDBJ databases">
        <title>Massive genome expansion in bonnet fungi (Mycena s.s.) driven by repeated elements and novel gene families across ecological guilds.</title>
        <authorList>
            <consortium name="Lawrence Berkeley National Laboratory"/>
            <person name="Harder C.B."/>
            <person name="Miyauchi S."/>
            <person name="Viragh M."/>
            <person name="Kuo A."/>
            <person name="Thoen E."/>
            <person name="Andreopoulos B."/>
            <person name="Lu D."/>
            <person name="Skrede I."/>
            <person name="Drula E."/>
            <person name="Henrissat B."/>
            <person name="Morin E."/>
            <person name="Kohler A."/>
            <person name="Barry K."/>
            <person name="LaButti K."/>
            <person name="Morin E."/>
            <person name="Salamov A."/>
            <person name="Lipzen A."/>
            <person name="Mereny Z."/>
            <person name="Hegedus B."/>
            <person name="Baldrian P."/>
            <person name="Stursova M."/>
            <person name="Weitz H."/>
            <person name="Taylor A."/>
            <person name="Grigoriev I.V."/>
            <person name="Nagy L.G."/>
            <person name="Martin F."/>
            <person name="Kauserud H."/>
        </authorList>
    </citation>
    <scope>NUCLEOTIDE SEQUENCE</scope>
    <source>
        <strain evidence="7">CBHHK182m</strain>
    </source>
</reference>
<evidence type="ECO:0000256" key="2">
    <source>
        <dbReference type="ARBA" id="ARBA00022630"/>
    </source>
</evidence>
<keyword evidence="2" id="KW-0285">Flavoprotein</keyword>
<dbReference type="InterPro" id="IPR036188">
    <property type="entry name" value="FAD/NAD-bd_sf"/>
</dbReference>
<protein>
    <submittedName>
        <fullName evidence="7">FAD binding domain-containing protein</fullName>
    </submittedName>
</protein>
<gene>
    <name evidence="7" type="ORF">B0H16DRAFT_1529018</name>
</gene>
<feature type="domain" description="Phenol hydroxylase-like C-terminal dimerisation" evidence="6">
    <location>
        <begin position="519"/>
        <end position="567"/>
    </location>
</feature>
<dbReference type="EMBL" id="JARKIB010000032">
    <property type="protein sequence ID" value="KAJ7762493.1"/>
    <property type="molecule type" value="Genomic_DNA"/>
</dbReference>
<proteinExistence type="inferred from homology"/>
<dbReference type="PANTHER" id="PTHR43004">
    <property type="entry name" value="TRK SYSTEM POTASSIUM UPTAKE PROTEIN"/>
    <property type="match status" value="1"/>
</dbReference>
<dbReference type="Pfam" id="PF01494">
    <property type="entry name" value="FAD_binding_3"/>
    <property type="match status" value="1"/>
</dbReference>
<dbReference type="SUPFAM" id="SSF52833">
    <property type="entry name" value="Thioredoxin-like"/>
    <property type="match status" value="1"/>
</dbReference>
<name>A0AAD7JFS9_9AGAR</name>
<dbReference type="AlphaFoldDB" id="A0AAD7JFS9"/>
<dbReference type="InterPro" id="IPR012941">
    <property type="entry name" value="Phe_hydrox_C_dim_dom"/>
</dbReference>
<evidence type="ECO:0000259" key="5">
    <source>
        <dbReference type="Pfam" id="PF01494"/>
    </source>
</evidence>
<dbReference type="InterPro" id="IPR038220">
    <property type="entry name" value="PHOX_C_sf"/>
</dbReference>